<evidence type="ECO:0000313" key="2">
    <source>
        <dbReference type="Proteomes" id="UP000507222"/>
    </source>
</evidence>
<gene>
    <name evidence="1" type="ORF">CURHAP_LOCUS356</name>
</gene>
<protein>
    <submittedName>
        <fullName evidence="1">Uncharacterized protein</fullName>
    </submittedName>
</protein>
<accession>A0A6J5TFY3</accession>
<name>A0A6J5TFY3_PRUAR</name>
<dbReference type="AlphaFoldDB" id="A0A6J5TFY3"/>
<organism evidence="1 2">
    <name type="scientific">Prunus armeniaca</name>
    <name type="common">Apricot</name>
    <name type="synonym">Armeniaca vulgaris</name>
    <dbReference type="NCBI Taxonomy" id="36596"/>
    <lineage>
        <taxon>Eukaryota</taxon>
        <taxon>Viridiplantae</taxon>
        <taxon>Streptophyta</taxon>
        <taxon>Embryophyta</taxon>
        <taxon>Tracheophyta</taxon>
        <taxon>Spermatophyta</taxon>
        <taxon>Magnoliopsida</taxon>
        <taxon>eudicotyledons</taxon>
        <taxon>Gunneridae</taxon>
        <taxon>Pentapetalae</taxon>
        <taxon>rosids</taxon>
        <taxon>fabids</taxon>
        <taxon>Rosales</taxon>
        <taxon>Rosaceae</taxon>
        <taxon>Amygdaloideae</taxon>
        <taxon>Amygdaleae</taxon>
        <taxon>Prunus</taxon>
    </lineage>
</organism>
<reference evidence="1 2" key="1">
    <citation type="submission" date="2020-05" db="EMBL/GenBank/DDBJ databases">
        <authorList>
            <person name="Campoy J."/>
            <person name="Schneeberger K."/>
            <person name="Spophaly S."/>
        </authorList>
    </citation>
    <scope>NUCLEOTIDE SEQUENCE [LARGE SCALE GENOMIC DNA]</scope>
    <source>
        <strain evidence="1">PruArmRojPasFocal</strain>
    </source>
</reference>
<proteinExistence type="predicted"/>
<sequence>MEMDSGMDCPLAQVFKRRRVYREKEVTVSSQGADVDVVGHREGRVHMNQGVYEAVLSDMATCGRMGISHRSSLLL</sequence>
<evidence type="ECO:0000313" key="1">
    <source>
        <dbReference type="EMBL" id="CAB4261608.1"/>
    </source>
</evidence>
<dbReference type="Proteomes" id="UP000507222">
    <property type="component" value="Unassembled WGS sequence"/>
</dbReference>
<dbReference type="EMBL" id="CAEKDK010000001">
    <property type="protein sequence ID" value="CAB4261608.1"/>
    <property type="molecule type" value="Genomic_DNA"/>
</dbReference>